<evidence type="ECO:0000313" key="3">
    <source>
        <dbReference type="Proteomes" id="UP000610558"/>
    </source>
</evidence>
<comment type="caution">
    <text evidence="2">The sequence shown here is derived from an EMBL/GenBank/DDBJ whole genome shotgun (WGS) entry which is preliminary data.</text>
</comment>
<feature type="compositionally biased region" description="Basic and acidic residues" evidence="1">
    <location>
        <begin position="151"/>
        <end position="169"/>
    </location>
</feature>
<dbReference type="Proteomes" id="UP000610558">
    <property type="component" value="Unassembled WGS sequence"/>
</dbReference>
<dbReference type="Pfam" id="PF06992">
    <property type="entry name" value="Phage_lambda_P"/>
    <property type="match status" value="1"/>
</dbReference>
<accession>A0A927C1K9</accession>
<proteinExistence type="predicted"/>
<evidence type="ECO:0000256" key="1">
    <source>
        <dbReference type="SAM" id="MobiDB-lite"/>
    </source>
</evidence>
<sequence length="177" mass="20778">MFAEFELVYHNQYHKAYSTAEKLGYAKKLWFNNLCDVDPKRILDASHRAIRESEYLPTIRGILKYCEPDDTELGLPDSHSAYLEACRAPSPKAKYDWSHPAVYHAGKACDWFFLANSSEANAYPLFRRHYDELCQRLRRGEQLPAPTHMALPKEIHQPLDPEQQKEKLREMRRKLNI</sequence>
<name>A0A927C1K9_9GAMM</name>
<protein>
    <submittedName>
        <fullName evidence="2">Uncharacterized protein</fullName>
    </submittedName>
</protein>
<keyword evidence="3" id="KW-1185">Reference proteome</keyword>
<dbReference type="InterPro" id="IPR009731">
    <property type="entry name" value="P-like"/>
</dbReference>
<dbReference type="GO" id="GO:0006270">
    <property type="term" value="P:DNA replication initiation"/>
    <property type="evidence" value="ECO:0007669"/>
    <property type="project" value="InterPro"/>
</dbReference>
<evidence type="ECO:0000313" key="2">
    <source>
        <dbReference type="EMBL" id="MBD2857966.1"/>
    </source>
</evidence>
<organism evidence="2 3">
    <name type="scientific">Spongiibacter pelagi</name>
    <dbReference type="NCBI Taxonomy" id="2760804"/>
    <lineage>
        <taxon>Bacteria</taxon>
        <taxon>Pseudomonadati</taxon>
        <taxon>Pseudomonadota</taxon>
        <taxon>Gammaproteobacteria</taxon>
        <taxon>Cellvibrionales</taxon>
        <taxon>Spongiibacteraceae</taxon>
        <taxon>Spongiibacter</taxon>
    </lineage>
</organism>
<gene>
    <name evidence="2" type="ORF">IB286_03030</name>
</gene>
<dbReference type="AlphaFoldDB" id="A0A927C1K9"/>
<dbReference type="EMBL" id="JACXLD010000001">
    <property type="protein sequence ID" value="MBD2857966.1"/>
    <property type="molecule type" value="Genomic_DNA"/>
</dbReference>
<reference evidence="2" key="1">
    <citation type="submission" date="2020-09" db="EMBL/GenBank/DDBJ databases">
        <authorList>
            <person name="Yoon J.-W."/>
        </authorList>
    </citation>
    <scope>NUCLEOTIDE SEQUENCE</scope>
    <source>
        <strain evidence="2">KMU-158</strain>
    </source>
</reference>
<feature type="region of interest" description="Disordered" evidence="1">
    <location>
        <begin position="149"/>
        <end position="177"/>
    </location>
</feature>